<evidence type="ECO:0008006" key="3">
    <source>
        <dbReference type="Google" id="ProtNLM"/>
    </source>
</evidence>
<dbReference type="EMBL" id="AYLO01000051">
    <property type="protein sequence ID" value="ESS72610.1"/>
    <property type="molecule type" value="Genomic_DNA"/>
</dbReference>
<comment type="caution">
    <text evidence="1">The sequence shown here is derived from an EMBL/GenBank/DDBJ whole genome shotgun (WGS) entry which is preliminary data.</text>
</comment>
<protein>
    <recommendedName>
        <fullName evidence="3">Polymerase nucleotidyl transferase domain-containing protein</fullName>
    </recommendedName>
</protein>
<gene>
    <name evidence="1" type="ORF">MGMO_53c00690</name>
</gene>
<name>V5BH33_9GAMM</name>
<evidence type="ECO:0000313" key="2">
    <source>
        <dbReference type="Proteomes" id="UP000017842"/>
    </source>
</evidence>
<dbReference type="STRING" id="1116472.MGMO_53c00690"/>
<evidence type="ECO:0000313" key="1">
    <source>
        <dbReference type="EMBL" id="ESS72610.1"/>
    </source>
</evidence>
<organism evidence="1 2">
    <name type="scientific">Methyloglobulus morosus KoM1</name>
    <dbReference type="NCBI Taxonomy" id="1116472"/>
    <lineage>
        <taxon>Bacteria</taxon>
        <taxon>Pseudomonadati</taxon>
        <taxon>Pseudomonadota</taxon>
        <taxon>Gammaproteobacteria</taxon>
        <taxon>Methylococcales</taxon>
        <taxon>Methylococcaceae</taxon>
        <taxon>Methyloglobulus</taxon>
    </lineage>
</organism>
<sequence>MQEPDKSYFPKDFIETVEGLCFAVVKQGKEHSNGEDKVLCFLRYVWQVSYGHWQKVATEQANAYLKADYPGYLYYSMALDAQLHAVTAEKIVQHHKPRQRLQQVLSEQSRDAVEQDLADVCRLFQQNGLDLAQVGVTGSLLIGVQQQSSDIDLVFYDRGQFHKAQAITADLIGKQQLDNLGEKDWQEAYRRRSCTLTLEEYIWHERRKFNKGLINGRKFDLNFVDEQSRPEQATFQKCGEITIQGKIIEDFYGFDYPAIYTIDHETIPMVVCFIATYTGQAVVGETVEVSGLLEQAENGIKRIVVGSSREAPGEYIKVITCPN</sequence>
<accession>V5BH33</accession>
<keyword evidence="2" id="KW-1185">Reference proteome</keyword>
<dbReference type="RefSeq" id="WP_023494407.1">
    <property type="nucleotide sequence ID" value="NZ_AYLO01000051.1"/>
</dbReference>
<dbReference type="AlphaFoldDB" id="V5BH33"/>
<dbReference type="eggNOG" id="COG1665">
    <property type="taxonomic scope" value="Bacteria"/>
</dbReference>
<reference evidence="1 2" key="1">
    <citation type="journal article" date="2013" name="Genome Announc.">
        <title>Draft Genome Sequence of the Methanotrophic Gammaproteobacterium Methyloglobulus morosus DSM 22980 Strain KoM1.</title>
        <authorList>
            <person name="Poehlein A."/>
            <person name="Deutzmann J.S."/>
            <person name="Daniel R."/>
            <person name="Simeonova D.D."/>
        </authorList>
    </citation>
    <scope>NUCLEOTIDE SEQUENCE [LARGE SCALE GENOMIC DNA]</scope>
    <source>
        <strain evidence="1 2">KoM1</strain>
    </source>
</reference>
<dbReference type="Proteomes" id="UP000017842">
    <property type="component" value="Unassembled WGS sequence"/>
</dbReference>
<dbReference type="PATRIC" id="fig|1116472.3.peg.1617"/>
<proteinExistence type="predicted"/>
<dbReference type="OrthoDB" id="253869at2"/>